<dbReference type="EMBL" id="JBHUCX010000013">
    <property type="protein sequence ID" value="MFD1673883.1"/>
    <property type="molecule type" value="Genomic_DNA"/>
</dbReference>
<feature type="transmembrane region" description="Helical" evidence="1">
    <location>
        <begin position="35"/>
        <end position="53"/>
    </location>
</feature>
<name>A0ABW4JEU1_9BACL</name>
<protein>
    <recommendedName>
        <fullName evidence="4">DUF1453 domain-containing protein</fullName>
    </recommendedName>
</protein>
<evidence type="ECO:0008006" key="4">
    <source>
        <dbReference type="Google" id="ProtNLM"/>
    </source>
</evidence>
<sequence>MSLVELVAILALVAYAIWKQTQVSEVRSKGRFKLAIIYGIVGIVVGGISSPHGTAAMTMFILSVLLSLVIGVARGFLTRVWVEANERIFRKGTALTVGLFVALIVAKFALGTVAYLQHIQDDASFGEIMIMMAIMVAVQAEIVWRRGNALMNPAVRSTPKM</sequence>
<feature type="transmembrane region" description="Helical" evidence="1">
    <location>
        <begin position="6"/>
        <end position="23"/>
    </location>
</feature>
<keyword evidence="1" id="KW-0472">Membrane</keyword>
<comment type="caution">
    <text evidence="2">The sequence shown here is derived from an EMBL/GenBank/DDBJ whole genome shotgun (WGS) entry which is preliminary data.</text>
</comment>
<evidence type="ECO:0000256" key="1">
    <source>
        <dbReference type="SAM" id="Phobius"/>
    </source>
</evidence>
<gene>
    <name evidence="2" type="ORF">ACFSB2_04060</name>
</gene>
<accession>A0ABW4JEU1</accession>
<keyword evidence="1" id="KW-1133">Transmembrane helix</keyword>
<keyword evidence="1" id="KW-0812">Transmembrane</keyword>
<feature type="transmembrane region" description="Helical" evidence="1">
    <location>
        <begin position="128"/>
        <end position="144"/>
    </location>
</feature>
<keyword evidence="3" id="KW-1185">Reference proteome</keyword>
<dbReference type="RefSeq" id="WP_377941459.1">
    <property type="nucleotide sequence ID" value="NZ_JBHUCX010000013.1"/>
</dbReference>
<proteinExistence type="predicted"/>
<dbReference type="Proteomes" id="UP001597079">
    <property type="component" value="Unassembled WGS sequence"/>
</dbReference>
<feature type="transmembrane region" description="Helical" evidence="1">
    <location>
        <begin position="59"/>
        <end position="82"/>
    </location>
</feature>
<evidence type="ECO:0000313" key="3">
    <source>
        <dbReference type="Proteomes" id="UP001597079"/>
    </source>
</evidence>
<reference evidence="3" key="1">
    <citation type="journal article" date="2019" name="Int. J. Syst. Evol. Microbiol.">
        <title>The Global Catalogue of Microorganisms (GCM) 10K type strain sequencing project: providing services to taxonomists for standard genome sequencing and annotation.</title>
        <authorList>
            <consortium name="The Broad Institute Genomics Platform"/>
            <consortium name="The Broad Institute Genome Sequencing Center for Infectious Disease"/>
            <person name="Wu L."/>
            <person name="Ma J."/>
        </authorList>
    </citation>
    <scope>NUCLEOTIDE SEQUENCE [LARGE SCALE GENOMIC DNA]</scope>
    <source>
        <strain evidence="3">CGMCC 1.12286</strain>
    </source>
</reference>
<organism evidence="2 3">
    <name type="scientific">Alicyclobacillus fodiniaquatilis</name>
    <dbReference type="NCBI Taxonomy" id="1661150"/>
    <lineage>
        <taxon>Bacteria</taxon>
        <taxon>Bacillati</taxon>
        <taxon>Bacillota</taxon>
        <taxon>Bacilli</taxon>
        <taxon>Bacillales</taxon>
        <taxon>Alicyclobacillaceae</taxon>
        <taxon>Alicyclobacillus</taxon>
    </lineage>
</organism>
<evidence type="ECO:0000313" key="2">
    <source>
        <dbReference type="EMBL" id="MFD1673883.1"/>
    </source>
</evidence>
<feature type="transmembrane region" description="Helical" evidence="1">
    <location>
        <begin position="94"/>
        <end position="116"/>
    </location>
</feature>